<evidence type="ECO:0000313" key="11">
    <source>
        <dbReference type="Proteomes" id="UP001418222"/>
    </source>
</evidence>
<evidence type="ECO:0000256" key="5">
    <source>
        <dbReference type="ARBA" id="ARBA00023295"/>
    </source>
</evidence>
<sequence>MNSRPAAVVNWAAAVVAASVIFLVSPWTMPVDAAVGVNWGTITYHRLPPKTVARLLADNGVKRVKLFDVDAYTMDTLAGTGIEVMVAVNNLLLGPMNDYAVAEAWVKANVTSYLARPSSKVNIKYVAVGNEPFLKDYKDRFTNVTFPALKNIQKALDAAGVGDEVKATIPINADIYYSPSYNPVPSAGKWRDDVAGLMSDIVKFYNQTGAPFTVNIYPFFSLYDDPNFPSDFAFFDGKAEPVVDGNLTYTNVFDANYDTLFSALTSEDCAGVPIVVGEVGWPTDGDVHANISIAERFYSGLTQKLANKSGTPRRPKSDIEVYFFGLFDEEAKSVLPGPFERSWGIFTPDGKPKFPVDLSGAGVVGKEAVAAVGVDYLPAQFCVFNPEAEQGKNQSRVTEVMNYACSNGADCMPLADGASCSGLDSETQVSYAFNSYFQAVGQGAGACDFEGMGLVTTKNYSAGSCKFGIGFKPYNPSAVTATAPAPAPAPATVDLPPSERKGAHDHASSDAGGMKGKILSGLVAAVVAARVLLA</sequence>
<evidence type="ECO:0000256" key="3">
    <source>
        <dbReference type="ARBA" id="ARBA00022801"/>
    </source>
</evidence>
<dbReference type="GO" id="GO:0005975">
    <property type="term" value="P:carbohydrate metabolic process"/>
    <property type="evidence" value="ECO:0007669"/>
    <property type="project" value="InterPro"/>
</dbReference>
<keyword evidence="2" id="KW-0732">Signal</keyword>
<feature type="compositionally biased region" description="Basic and acidic residues" evidence="8">
    <location>
        <begin position="497"/>
        <end position="508"/>
    </location>
</feature>
<evidence type="ECO:0000256" key="7">
    <source>
        <dbReference type="RuleBase" id="RU004336"/>
    </source>
</evidence>
<dbReference type="Proteomes" id="UP001418222">
    <property type="component" value="Unassembled WGS sequence"/>
</dbReference>
<evidence type="ECO:0000256" key="4">
    <source>
        <dbReference type="ARBA" id="ARBA00023157"/>
    </source>
</evidence>
<comment type="similarity">
    <text evidence="1 6">Belongs to the glycosyl hydrolase 17 family.</text>
</comment>
<accession>A0AAP0B0D8</accession>
<keyword evidence="4" id="KW-1015">Disulfide bond</keyword>
<name>A0AAP0B0D8_9ASPA</name>
<evidence type="ECO:0000256" key="1">
    <source>
        <dbReference type="ARBA" id="ARBA00008773"/>
    </source>
</evidence>
<dbReference type="InterPro" id="IPR000490">
    <property type="entry name" value="Glyco_hydro_17"/>
</dbReference>
<dbReference type="EMBL" id="JBBWWQ010000018">
    <property type="protein sequence ID" value="KAK8921437.1"/>
    <property type="molecule type" value="Genomic_DNA"/>
</dbReference>
<evidence type="ECO:0000256" key="2">
    <source>
        <dbReference type="ARBA" id="ARBA00022729"/>
    </source>
</evidence>
<dbReference type="PANTHER" id="PTHR32227">
    <property type="entry name" value="GLUCAN ENDO-1,3-BETA-GLUCOSIDASE BG1-RELATED-RELATED"/>
    <property type="match status" value="1"/>
</dbReference>
<dbReference type="FunFam" id="3.20.20.80:FF:000008">
    <property type="entry name" value="Glucan endo-1,3-beta-glucosidase 5"/>
    <property type="match status" value="1"/>
</dbReference>
<feature type="region of interest" description="Disordered" evidence="8">
    <location>
        <begin position="482"/>
        <end position="512"/>
    </location>
</feature>
<dbReference type="Gene3D" id="1.20.58.1040">
    <property type="match status" value="1"/>
</dbReference>
<dbReference type="GO" id="GO:0004553">
    <property type="term" value="F:hydrolase activity, hydrolyzing O-glycosyl compounds"/>
    <property type="evidence" value="ECO:0007669"/>
    <property type="project" value="InterPro"/>
</dbReference>
<protein>
    <submittedName>
        <fullName evidence="10">Glucan endo-1,3-beta-glucosidase 8</fullName>
    </submittedName>
</protein>
<dbReference type="Gene3D" id="3.20.20.80">
    <property type="entry name" value="Glycosidases"/>
    <property type="match status" value="1"/>
</dbReference>
<proteinExistence type="inferred from homology"/>
<evidence type="ECO:0000256" key="6">
    <source>
        <dbReference type="RuleBase" id="RU004335"/>
    </source>
</evidence>
<keyword evidence="5 7" id="KW-0326">Glycosidase</keyword>
<dbReference type="SUPFAM" id="SSF51445">
    <property type="entry name" value="(Trans)glycosidases"/>
    <property type="match status" value="1"/>
</dbReference>
<keyword evidence="11" id="KW-1185">Reference proteome</keyword>
<dbReference type="PROSITE" id="PS00587">
    <property type="entry name" value="GLYCOSYL_HYDROL_F17"/>
    <property type="match status" value="1"/>
</dbReference>
<comment type="caution">
    <text evidence="10">The sequence shown here is derived from an EMBL/GenBank/DDBJ whole genome shotgun (WGS) entry which is preliminary data.</text>
</comment>
<dbReference type="InterPro" id="IPR012946">
    <property type="entry name" value="X8"/>
</dbReference>
<organism evidence="10 11">
    <name type="scientific">Platanthera zijinensis</name>
    <dbReference type="NCBI Taxonomy" id="2320716"/>
    <lineage>
        <taxon>Eukaryota</taxon>
        <taxon>Viridiplantae</taxon>
        <taxon>Streptophyta</taxon>
        <taxon>Embryophyta</taxon>
        <taxon>Tracheophyta</taxon>
        <taxon>Spermatophyta</taxon>
        <taxon>Magnoliopsida</taxon>
        <taxon>Liliopsida</taxon>
        <taxon>Asparagales</taxon>
        <taxon>Orchidaceae</taxon>
        <taxon>Orchidoideae</taxon>
        <taxon>Orchideae</taxon>
        <taxon>Orchidinae</taxon>
        <taxon>Platanthera</taxon>
    </lineage>
</organism>
<evidence type="ECO:0000313" key="10">
    <source>
        <dbReference type="EMBL" id="KAK8921437.1"/>
    </source>
</evidence>
<reference evidence="10 11" key="1">
    <citation type="journal article" date="2022" name="Nat. Plants">
        <title>Genomes of leafy and leafless Platanthera orchids illuminate the evolution of mycoheterotrophy.</title>
        <authorList>
            <person name="Li M.H."/>
            <person name="Liu K.W."/>
            <person name="Li Z."/>
            <person name="Lu H.C."/>
            <person name="Ye Q.L."/>
            <person name="Zhang D."/>
            <person name="Wang J.Y."/>
            <person name="Li Y.F."/>
            <person name="Zhong Z.M."/>
            <person name="Liu X."/>
            <person name="Yu X."/>
            <person name="Liu D.K."/>
            <person name="Tu X.D."/>
            <person name="Liu B."/>
            <person name="Hao Y."/>
            <person name="Liao X.Y."/>
            <person name="Jiang Y.T."/>
            <person name="Sun W.H."/>
            <person name="Chen J."/>
            <person name="Chen Y.Q."/>
            <person name="Ai Y."/>
            <person name="Zhai J.W."/>
            <person name="Wu S.S."/>
            <person name="Zhou Z."/>
            <person name="Hsiao Y.Y."/>
            <person name="Wu W.L."/>
            <person name="Chen Y.Y."/>
            <person name="Lin Y.F."/>
            <person name="Hsu J.L."/>
            <person name="Li C.Y."/>
            <person name="Wang Z.W."/>
            <person name="Zhao X."/>
            <person name="Zhong W.Y."/>
            <person name="Ma X.K."/>
            <person name="Ma L."/>
            <person name="Huang J."/>
            <person name="Chen G.Z."/>
            <person name="Huang M.Z."/>
            <person name="Huang L."/>
            <person name="Peng D.H."/>
            <person name="Luo Y.B."/>
            <person name="Zou S.Q."/>
            <person name="Chen S.P."/>
            <person name="Lan S."/>
            <person name="Tsai W.C."/>
            <person name="Van de Peer Y."/>
            <person name="Liu Z.J."/>
        </authorList>
    </citation>
    <scope>NUCLEOTIDE SEQUENCE [LARGE SCALE GENOMIC DNA]</scope>
    <source>
        <strain evidence="10">Lor287</strain>
    </source>
</reference>
<dbReference type="SMART" id="SM00768">
    <property type="entry name" value="X8"/>
    <property type="match status" value="1"/>
</dbReference>
<feature type="domain" description="X8" evidence="9">
    <location>
        <begin position="380"/>
        <end position="467"/>
    </location>
</feature>
<evidence type="ECO:0000256" key="8">
    <source>
        <dbReference type="SAM" id="MobiDB-lite"/>
    </source>
</evidence>
<evidence type="ECO:0000259" key="9">
    <source>
        <dbReference type="SMART" id="SM00768"/>
    </source>
</evidence>
<dbReference type="InterPro" id="IPR044965">
    <property type="entry name" value="Glyco_hydro_17_plant"/>
</dbReference>
<dbReference type="AlphaFoldDB" id="A0AAP0B0D8"/>
<dbReference type="Pfam" id="PF00332">
    <property type="entry name" value="Glyco_hydro_17"/>
    <property type="match status" value="1"/>
</dbReference>
<gene>
    <name evidence="10" type="ORF">KSP39_PZI020492</name>
</gene>
<dbReference type="InterPro" id="IPR017853">
    <property type="entry name" value="GH"/>
</dbReference>
<keyword evidence="3 7" id="KW-0378">Hydrolase</keyword>
<dbReference type="Pfam" id="PF07983">
    <property type="entry name" value="X8"/>
    <property type="match status" value="1"/>
</dbReference>